<dbReference type="GO" id="GO:0005829">
    <property type="term" value="C:cytosol"/>
    <property type="evidence" value="ECO:0007669"/>
    <property type="project" value="TreeGrafter"/>
</dbReference>
<keyword evidence="6" id="KW-1185">Reference proteome</keyword>
<evidence type="ECO:0000256" key="1">
    <source>
        <dbReference type="ARBA" id="ARBA00011888"/>
    </source>
</evidence>
<evidence type="ECO:0000256" key="2">
    <source>
        <dbReference type="ARBA" id="ARBA00021980"/>
    </source>
</evidence>
<dbReference type="Proteomes" id="UP000247416">
    <property type="component" value="Unassembled WGS sequence"/>
</dbReference>
<evidence type="ECO:0000259" key="4">
    <source>
        <dbReference type="Pfam" id="PF01048"/>
    </source>
</evidence>
<dbReference type="PANTHER" id="PTHR43691:SF11">
    <property type="entry name" value="FI09636P-RELATED"/>
    <property type="match status" value="1"/>
</dbReference>
<evidence type="ECO:0000256" key="3">
    <source>
        <dbReference type="ARBA" id="ARBA00048447"/>
    </source>
</evidence>
<protein>
    <recommendedName>
        <fullName evidence="2">Uridine phosphorylase</fullName>
        <ecNumber evidence="1">2.4.2.3</ecNumber>
    </recommendedName>
</protein>
<comment type="catalytic activity">
    <reaction evidence="3">
        <text>uridine + phosphate = alpha-D-ribose 1-phosphate + uracil</text>
        <dbReference type="Rhea" id="RHEA:24388"/>
        <dbReference type="ChEBI" id="CHEBI:16704"/>
        <dbReference type="ChEBI" id="CHEBI:17568"/>
        <dbReference type="ChEBI" id="CHEBI:43474"/>
        <dbReference type="ChEBI" id="CHEBI:57720"/>
        <dbReference type="EC" id="2.4.2.3"/>
    </reaction>
</comment>
<dbReference type="AlphaFoldDB" id="A0A318TJK0"/>
<evidence type="ECO:0000313" key="6">
    <source>
        <dbReference type="Proteomes" id="UP000247416"/>
    </source>
</evidence>
<dbReference type="RefSeq" id="WP_107936262.1">
    <property type="nucleotide sequence ID" value="NZ_CP085009.1"/>
</dbReference>
<dbReference type="SUPFAM" id="SSF53167">
    <property type="entry name" value="Purine and uridine phosphorylases"/>
    <property type="match status" value="1"/>
</dbReference>
<comment type="caution">
    <text evidence="5">The sequence shown here is derived from an EMBL/GenBank/DDBJ whole genome shotgun (WGS) entry which is preliminary data.</text>
</comment>
<gene>
    <name evidence="5" type="ORF">BJ095_1223</name>
</gene>
<dbReference type="GO" id="GO:0004850">
    <property type="term" value="F:uridine phosphorylase activity"/>
    <property type="evidence" value="ECO:0007669"/>
    <property type="project" value="UniProtKB-EC"/>
</dbReference>
<dbReference type="InterPro" id="IPR035994">
    <property type="entry name" value="Nucleoside_phosphorylase_sf"/>
</dbReference>
<dbReference type="PANTHER" id="PTHR43691">
    <property type="entry name" value="URIDINE PHOSPHORYLASE"/>
    <property type="match status" value="1"/>
</dbReference>
<dbReference type="OrthoDB" id="2842532at2"/>
<organism evidence="5 6">
    <name type="scientific">Ureibacillus chungkukjangi</name>
    <dbReference type="NCBI Taxonomy" id="1202712"/>
    <lineage>
        <taxon>Bacteria</taxon>
        <taxon>Bacillati</taxon>
        <taxon>Bacillota</taxon>
        <taxon>Bacilli</taxon>
        <taxon>Bacillales</taxon>
        <taxon>Caryophanaceae</taxon>
        <taxon>Ureibacillus</taxon>
    </lineage>
</organism>
<proteinExistence type="predicted"/>
<dbReference type="Gene3D" id="3.40.50.1580">
    <property type="entry name" value="Nucleoside phosphorylase domain"/>
    <property type="match status" value="1"/>
</dbReference>
<feature type="domain" description="Nucleoside phosphorylase" evidence="4">
    <location>
        <begin position="55"/>
        <end position="213"/>
    </location>
</feature>
<dbReference type="EC" id="2.4.2.3" evidence="1"/>
<evidence type="ECO:0000313" key="5">
    <source>
        <dbReference type="EMBL" id="PYF04613.1"/>
    </source>
</evidence>
<dbReference type="EMBL" id="QJTJ01000022">
    <property type="protein sequence ID" value="PYF04613.1"/>
    <property type="molecule type" value="Genomic_DNA"/>
</dbReference>
<name>A0A318TJK0_9BACL</name>
<dbReference type="Pfam" id="PF01048">
    <property type="entry name" value="PNP_UDP_1"/>
    <property type="match status" value="1"/>
</dbReference>
<accession>A0A318TJK0</accession>
<dbReference type="InterPro" id="IPR000845">
    <property type="entry name" value="Nucleoside_phosphorylase_d"/>
</dbReference>
<dbReference type="GO" id="GO:0009116">
    <property type="term" value="P:nucleoside metabolic process"/>
    <property type="evidence" value="ECO:0007669"/>
    <property type="project" value="InterPro"/>
</dbReference>
<sequence>MKLYGDFIKGDWLEALGVDEEQIPLSFIIHGEWNHEDNLVLWKNILKEEMWLPKWNAIIGKYKGYNMGFANVYGSPMATMITHQFASAGTNQFIQTGYFGGLTFDIKYGDILIVSEAEMQDGASHWYLPNTKIVKSDQKLLNAAIDYCEKRDYSYVVGSVLSTSAMFLETKEMIDEWASNGHMGVDMETATTLAVAKRFDKKAVGLLNLSDQLIVGDTLYSYTKKRELIEAETDEKIRDVALYLSSISD</sequence>
<reference evidence="5 6" key="1">
    <citation type="submission" date="2018-06" db="EMBL/GenBank/DDBJ databases">
        <title>Genomic Encyclopedia of Archaeal and Bacterial Type Strains, Phase II (KMG-II): from individual species to whole genera.</title>
        <authorList>
            <person name="Goeker M."/>
        </authorList>
    </citation>
    <scope>NUCLEOTIDE SEQUENCE [LARGE SCALE GENOMIC DNA]</scope>
    <source>
        <strain evidence="5 6">KACC 16626</strain>
    </source>
</reference>